<protein>
    <submittedName>
        <fullName evidence="1">Uncharacterized protein</fullName>
    </submittedName>
</protein>
<evidence type="ECO:0000313" key="2">
    <source>
        <dbReference type="Proteomes" id="UP000110868"/>
    </source>
</evidence>
<name>W8QRJ2_9VIRU</name>
<dbReference type="GeneID" id="18938284"/>
<accession>W8QRJ2</accession>
<keyword evidence="2" id="KW-1185">Reference proteome</keyword>
<sequence>MEKQFAIWSVQEQLHDNYANQIQHRELDKRLKFLRDQHIATISLPKEKKVRKRQQCLMS</sequence>
<dbReference type="RefSeq" id="YP_009021196.1">
    <property type="nucleotide sequence ID" value="NC_023848.1"/>
</dbReference>
<reference evidence="1 2" key="1">
    <citation type="submission" date="2013-12" db="EMBL/GenBank/DDBJ databases">
        <authorList>
            <person name="Tong Y."/>
            <person name="Zhang J."/>
            <person name="Huang Y."/>
            <person name="Li S."/>
            <person name="Pei G."/>
            <person name="Zhang Z."/>
            <person name="Mi Z."/>
            <person name="An X."/>
        </authorList>
    </citation>
    <scope>NUCLEOTIDE SEQUENCE [LARGE SCALE GENOMIC DNA]</scope>
    <source>
        <strain evidence="1">AMIV</strain>
    </source>
</reference>
<dbReference type="OrthoDB" id="40932at10239"/>
<dbReference type="Proteomes" id="UP000110868">
    <property type="component" value="Segment"/>
</dbReference>
<dbReference type="KEGG" id="vg:18938284"/>
<organism evidence="1 2">
    <name type="scientific">Chloriridovirus anopheles1</name>
    <dbReference type="NCBI Taxonomy" id="1465751"/>
    <lineage>
        <taxon>Viruses</taxon>
        <taxon>Varidnaviria</taxon>
        <taxon>Bamfordvirae</taxon>
        <taxon>Nucleocytoviricota</taxon>
        <taxon>Megaviricetes</taxon>
        <taxon>Pimascovirales</taxon>
        <taxon>Pimascovirales incertae sedis</taxon>
        <taxon>Iridoviridae</taxon>
        <taxon>Betairidovirinae</taxon>
        <taxon>Chloriridovirus</taxon>
    </lineage>
</organism>
<gene>
    <name evidence="1" type="ORF">AMIV_123</name>
</gene>
<proteinExistence type="predicted"/>
<dbReference type="EMBL" id="KF938901">
    <property type="protein sequence ID" value="AHL67612.1"/>
    <property type="molecule type" value="Genomic_DNA"/>
</dbReference>
<evidence type="ECO:0000313" key="1">
    <source>
        <dbReference type="EMBL" id="AHL67612.1"/>
    </source>
</evidence>